<dbReference type="OrthoDB" id="8565604at2"/>
<name>A0A5S3X2B4_9GAMM</name>
<feature type="signal peptide" evidence="1">
    <location>
        <begin position="1"/>
        <end position="20"/>
    </location>
</feature>
<evidence type="ECO:0000313" key="2">
    <source>
        <dbReference type="EMBL" id="TMP38209.1"/>
    </source>
</evidence>
<sequence length="744" mass="81633">MKLTQLLGIALLMLSLRAFASEQVIIKRYLSDEDSPIKHIPHLSYFHLDDFESGSVSVPGVTIDQGYIRAPAKYVDSVDGDDGVINSRCGGCRGYFVSQKNQLGVNITFDRDALGALPTDAGLVWTDGKGLTKFIAYDEAGNVIAQSEPQDISDSSFHGTTGDDHYFGTFYEQGIARIYIESTIDALEFDHLQFGHRLQERQEPIGPLNYASFEQDSPFYSEQSAFDYFHLLDFESSTDLEKGAIFSDGYVRTPSNFVDSVDADDGVLDGQCVSCHSFYVNQSNKQGVTITFDAVSLGHLPTHVGVVWVDGAGLTRFIAYDNEGVVIADSGLINIADDSFYGTTADDTFFGVISETGVSSIYIENSEDDLEIDHVQFGYQNLQPALPLGPTPYLSFEQDSPFYALKDVFGYFHLQTFEHGMGDAVGASFSRGVVRAPASFVDSVDGDDGVVDGKCASCKSFYVDQSAELGLMITFNKAELGTLPTHAGIVWTDGKGETRFKAYDEFGNVIADSGQVSIADDSFYGTVADDHFFGVTAHKGIARLYIENTIDGLEIDHLQYGYLGAPQAIKPLSYRDFERDSPFYSYAQSALYSHLETFESGHLSVPGVSASRGLVRNTARYVDSVDADDGKIDGYCTGCRSYYVNQSTQAGVSFTFDKNSLGKLPSYAGLVWVDGKGLTRFIAYDEQGNMIGDSGYVSIADDSFYSTVEDDHFFGIESSQGIYRIFIENTENDLELDHLQFGHK</sequence>
<keyword evidence="1" id="KW-0732">Signal</keyword>
<feature type="chain" id="PRO_5024433093" evidence="1">
    <location>
        <begin position="21"/>
        <end position="744"/>
    </location>
</feature>
<gene>
    <name evidence="2" type="ORF">CWB98_07780</name>
</gene>
<reference evidence="2 3" key="1">
    <citation type="submission" date="2018-01" db="EMBL/GenBank/DDBJ databases">
        <authorList>
            <person name="Paulsen S."/>
            <person name="Gram L.K."/>
        </authorList>
    </citation>
    <scope>NUCLEOTIDE SEQUENCE [LARGE SCALE GENOMIC DNA]</scope>
    <source>
        <strain evidence="2 3">S2599</strain>
    </source>
</reference>
<comment type="caution">
    <text evidence="2">The sequence shown here is derived from an EMBL/GenBank/DDBJ whole genome shotgun (WGS) entry which is preliminary data.</text>
</comment>
<organism evidence="2 3">
    <name type="scientific">Pseudoalteromonas rubra</name>
    <dbReference type="NCBI Taxonomy" id="43658"/>
    <lineage>
        <taxon>Bacteria</taxon>
        <taxon>Pseudomonadati</taxon>
        <taxon>Pseudomonadota</taxon>
        <taxon>Gammaproteobacteria</taxon>
        <taxon>Alteromonadales</taxon>
        <taxon>Pseudoalteromonadaceae</taxon>
        <taxon>Pseudoalteromonas</taxon>
    </lineage>
</organism>
<dbReference type="RefSeq" id="WP_138544325.1">
    <property type="nucleotide sequence ID" value="NZ_PNCJ01000011.1"/>
</dbReference>
<dbReference type="Proteomes" id="UP000306719">
    <property type="component" value="Unassembled WGS sequence"/>
</dbReference>
<reference evidence="3" key="2">
    <citation type="submission" date="2019-06" db="EMBL/GenBank/DDBJ databases">
        <title>Co-occurence of chitin degradation, pigmentation and bioactivity in marine Pseudoalteromonas.</title>
        <authorList>
            <person name="Sonnenschein E.C."/>
            <person name="Bech P.K."/>
        </authorList>
    </citation>
    <scope>NUCLEOTIDE SEQUENCE [LARGE SCALE GENOMIC DNA]</scope>
    <source>
        <strain evidence="3">S2599</strain>
    </source>
</reference>
<dbReference type="AlphaFoldDB" id="A0A5S3X2B4"/>
<evidence type="ECO:0000256" key="1">
    <source>
        <dbReference type="SAM" id="SignalP"/>
    </source>
</evidence>
<evidence type="ECO:0000313" key="3">
    <source>
        <dbReference type="Proteomes" id="UP000306719"/>
    </source>
</evidence>
<proteinExistence type="predicted"/>
<dbReference type="EMBL" id="PNCJ01000011">
    <property type="protein sequence ID" value="TMP38209.1"/>
    <property type="molecule type" value="Genomic_DNA"/>
</dbReference>
<accession>A0A5S3X2B4</accession>
<protein>
    <submittedName>
        <fullName evidence="2">Uncharacterized protein</fullName>
    </submittedName>
</protein>